<feature type="non-terminal residue" evidence="2">
    <location>
        <position position="1"/>
    </location>
</feature>
<reference evidence="2" key="1">
    <citation type="submission" date="2020-05" db="EMBL/GenBank/DDBJ databases">
        <title>The first insight into the ecology of ammonia-tolerant syntrophic propionate oxidizing bacteria.</title>
        <authorList>
            <person name="Singh A."/>
            <person name="Schnurer A."/>
            <person name="Westerholm M."/>
        </authorList>
    </citation>
    <scope>NUCLEOTIDE SEQUENCE</scope>
    <source>
        <strain evidence="2">MAG54</strain>
    </source>
</reference>
<dbReference type="PANTHER" id="PTHR36507">
    <property type="entry name" value="BLL1555 PROTEIN"/>
    <property type="match status" value="1"/>
</dbReference>
<feature type="region of interest" description="Disordered" evidence="1">
    <location>
        <begin position="1"/>
        <end position="22"/>
    </location>
</feature>
<comment type="caution">
    <text evidence="2">The sequence shown here is derived from an EMBL/GenBank/DDBJ whole genome shotgun (WGS) entry which is preliminary data.</text>
</comment>
<dbReference type="EMBL" id="JABMJE010000061">
    <property type="protein sequence ID" value="NQS78170.1"/>
    <property type="molecule type" value="Genomic_DNA"/>
</dbReference>
<evidence type="ECO:0000313" key="3">
    <source>
        <dbReference type="Proteomes" id="UP000737555"/>
    </source>
</evidence>
<name>A0A8T7H6H6_9EURY</name>
<organism evidence="2 3">
    <name type="scientific">Methanoculleus bourgensis</name>
    <dbReference type="NCBI Taxonomy" id="83986"/>
    <lineage>
        <taxon>Archaea</taxon>
        <taxon>Methanobacteriati</taxon>
        <taxon>Methanobacteriota</taxon>
        <taxon>Stenosarchaea group</taxon>
        <taxon>Methanomicrobia</taxon>
        <taxon>Methanomicrobiales</taxon>
        <taxon>Methanomicrobiaceae</taxon>
        <taxon>Methanoculleus</taxon>
    </lineage>
</organism>
<dbReference type="PANTHER" id="PTHR36507:SF1">
    <property type="entry name" value="BLL1555 PROTEIN"/>
    <property type="match status" value="1"/>
</dbReference>
<dbReference type="SUPFAM" id="SSF49503">
    <property type="entry name" value="Cupredoxins"/>
    <property type="match status" value="1"/>
</dbReference>
<dbReference type="InterPro" id="IPR052721">
    <property type="entry name" value="ET_Amicyanin"/>
</dbReference>
<sequence length="92" mass="9401">PPAGEEGAISITASGFDPDTLTIPTDTSVTWTNDADTNQTITLTGPTGSVDLGTLESGDSVNYIFTESGNYAYVSEETGFDGTVTVTGNTTA</sequence>
<gene>
    <name evidence="2" type="ORF">HQQ74_05605</name>
</gene>
<evidence type="ECO:0000256" key="1">
    <source>
        <dbReference type="SAM" id="MobiDB-lite"/>
    </source>
</evidence>
<evidence type="ECO:0000313" key="2">
    <source>
        <dbReference type="EMBL" id="NQS78170.1"/>
    </source>
</evidence>
<dbReference type="Proteomes" id="UP000737555">
    <property type="component" value="Unassembled WGS sequence"/>
</dbReference>
<accession>A0A8T7H6H6</accession>
<dbReference type="AlphaFoldDB" id="A0A8T7H6H6"/>
<dbReference type="Gene3D" id="2.60.40.420">
    <property type="entry name" value="Cupredoxins - blue copper proteins"/>
    <property type="match status" value="1"/>
</dbReference>
<protein>
    <submittedName>
        <fullName evidence="2">Uncharacterized protein</fullName>
    </submittedName>
</protein>
<dbReference type="InterPro" id="IPR008972">
    <property type="entry name" value="Cupredoxin"/>
</dbReference>
<proteinExistence type="predicted"/>